<reference evidence="1" key="1">
    <citation type="journal article" date="2021" name="New Phytol.">
        <title>Evolutionary innovations through gain and loss of genes in the ectomycorrhizal Boletales.</title>
        <authorList>
            <person name="Wu G."/>
            <person name="Miyauchi S."/>
            <person name="Morin E."/>
            <person name="Kuo A."/>
            <person name="Drula E."/>
            <person name="Varga T."/>
            <person name="Kohler A."/>
            <person name="Feng B."/>
            <person name="Cao Y."/>
            <person name="Lipzen A."/>
            <person name="Daum C."/>
            <person name="Hundley H."/>
            <person name="Pangilinan J."/>
            <person name="Johnson J."/>
            <person name="Barry K."/>
            <person name="LaButti K."/>
            <person name="Ng V."/>
            <person name="Ahrendt S."/>
            <person name="Min B."/>
            <person name="Choi I.G."/>
            <person name="Park H."/>
            <person name="Plett J.M."/>
            <person name="Magnuson J."/>
            <person name="Spatafora J.W."/>
            <person name="Nagy L.G."/>
            <person name="Henrissat B."/>
            <person name="Grigoriev I.V."/>
            <person name="Yang Z.L."/>
            <person name="Xu J."/>
            <person name="Martin F.M."/>
        </authorList>
    </citation>
    <scope>NUCLEOTIDE SEQUENCE</scope>
    <source>
        <strain evidence="1">KUC20120723A-06</strain>
    </source>
</reference>
<evidence type="ECO:0000313" key="1">
    <source>
        <dbReference type="EMBL" id="KAH7921101.1"/>
    </source>
</evidence>
<keyword evidence="2" id="KW-1185">Reference proteome</keyword>
<accession>A0ACB8B5V1</accession>
<gene>
    <name evidence="1" type="ORF">BV22DRAFT_992269</name>
</gene>
<protein>
    <submittedName>
        <fullName evidence="1">Uncharacterized protein</fullName>
    </submittedName>
</protein>
<comment type="caution">
    <text evidence="1">The sequence shown here is derived from an EMBL/GenBank/DDBJ whole genome shotgun (WGS) entry which is preliminary data.</text>
</comment>
<dbReference type="EMBL" id="MU266542">
    <property type="protein sequence ID" value="KAH7921101.1"/>
    <property type="molecule type" value="Genomic_DNA"/>
</dbReference>
<feature type="non-terminal residue" evidence="1">
    <location>
        <position position="1"/>
    </location>
</feature>
<evidence type="ECO:0000313" key="2">
    <source>
        <dbReference type="Proteomes" id="UP000790709"/>
    </source>
</evidence>
<name>A0ACB8B5V1_9AGAM</name>
<feature type="non-terminal residue" evidence="1">
    <location>
        <position position="126"/>
    </location>
</feature>
<dbReference type="Proteomes" id="UP000790709">
    <property type="component" value="Unassembled WGS sequence"/>
</dbReference>
<proteinExistence type="predicted"/>
<sequence length="126" mass="14740">RIISPDVKIAALRLYEAGHIGLGDILDCVGFSRRTFFRVRKLYSETGDVVKPRSAFRGRPRKLNLEDLRYLVELIHHRPDWFLDELEALLSCNRFIAIHYTTVHRELVRAGISLKKLRKVAKERNE</sequence>
<organism evidence="1 2">
    <name type="scientific">Leucogyrophana mollusca</name>
    <dbReference type="NCBI Taxonomy" id="85980"/>
    <lineage>
        <taxon>Eukaryota</taxon>
        <taxon>Fungi</taxon>
        <taxon>Dikarya</taxon>
        <taxon>Basidiomycota</taxon>
        <taxon>Agaricomycotina</taxon>
        <taxon>Agaricomycetes</taxon>
        <taxon>Agaricomycetidae</taxon>
        <taxon>Boletales</taxon>
        <taxon>Boletales incertae sedis</taxon>
        <taxon>Leucogyrophana</taxon>
    </lineage>
</organism>